<dbReference type="InterPro" id="IPR050426">
    <property type="entry name" value="Glycosyltransferase_28"/>
</dbReference>
<evidence type="ECO:0000256" key="1">
    <source>
        <dbReference type="ARBA" id="ARBA00006962"/>
    </source>
</evidence>
<evidence type="ECO:0000313" key="7">
    <source>
        <dbReference type="EMBL" id="MFD2485258.1"/>
    </source>
</evidence>
<evidence type="ECO:0000256" key="2">
    <source>
        <dbReference type="ARBA" id="ARBA00022676"/>
    </source>
</evidence>
<feature type="region of interest" description="Disordered" evidence="4">
    <location>
        <begin position="390"/>
        <end position="414"/>
    </location>
</feature>
<comment type="similarity">
    <text evidence="1">Belongs to the glycosyltransferase 28 family.</text>
</comment>
<sequence>MRVLLTTQPGHGHFDPMVPYAAAFRRAGHEVRVASSAAFAGAVKAAGFGFTAVGENFTWEKVDATFPEFVEFARRGQGLEYANEISWTRWNPAAARDLLASFETWRPDVLIREFAENGATLAGQVAGIPVICASWSALPADARSWGTVIDWPRTLDRYRTAAKTFGLELDDAETVWKQQLTLTGLPPSWFAGAEKDTTLRHFRLPLANQPDGPGPAWLDALGRDRPLVYATLGTVFNRSRKPRQAVIDGLAGLDADVLLTVGNTVDPDTVGPVPPTMRVERFVPQAYALAKASLVVSHAGLGTMLGAIYRGVPMVSLVLGAEHPLNAASAAAAGLTIPLSGDDINADQVAAAARQALHDPARRAASEAVRQECERMEAVDGVVPLVESYARSQSGGSSTRSSQAAKNSRNDRPA</sequence>
<dbReference type="InterPro" id="IPR010610">
    <property type="entry name" value="EryCIII-like_C"/>
</dbReference>
<dbReference type="Pfam" id="PF06722">
    <property type="entry name" value="EryCIII-like_C"/>
    <property type="match status" value="1"/>
</dbReference>
<dbReference type="PANTHER" id="PTHR48050">
    <property type="entry name" value="STEROL 3-BETA-GLUCOSYLTRANSFERASE"/>
    <property type="match status" value="1"/>
</dbReference>
<feature type="compositionally biased region" description="Low complexity" evidence="4">
    <location>
        <begin position="390"/>
        <end position="404"/>
    </location>
</feature>
<evidence type="ECO:0000259" key="5">
    <source>
        <dbReference type="Pfam" id="PF06722"/>
    </source>
</evidence>
<dbReference type="Gene3D" id="3.40.50.2000">
    <property type="entry name" value="Glycogen Phosphorylase B"/>
    <property type="match status" value="2"/>
</dbReference>
<comment type="caution">
    <text evidence="7">The sequence shown here is derived from an EMBL/GenBank/DDBJ whole genome shotgun (WGS) entry which is preliminary data.</text>
</comment>
<gene>
    <name evidence="7" type="ORF">ACFSUT_33650</name>
</gene>
<keyword evidence="8" id="KW-1185">Reference proteome</keyword>
<accession>A0ABW5I967</accession>
<name>A0ABW5I967_9PSEU</name>
<dbReference type="PANTHER" id="PTHR48050:SF13">
    <property type="entry name" value="STEROL 3-BETA-GLUCOSYLTRANSFERASE UGT80A2"/>
    <property type="match status" value="1"/>
</dbReference>
<dbReference type="CDD" id="cd03784">
    <property type="entry name" value="GT1_Gtf-like"/>
    <property type="match status" value="1"/>
</dbReference>
<proteinExistence type="inferred from homology"/>
<dbReference type="RefSeq" id="WP_344277502.1">
    <property type="nucleotide sequence ID" value="NZ_BAAAHV010000012.1"/>
</dbReference>
<evidence type="ECO:0000256" key="3">
    <source>
        <dbReference type="ARBA" id="ARBA00022679"/>
    </source>
</evidence>
<dbReference type="InterPro" id="IPR048284">
    <property type="entry name" value="EryCIII-like_N"/>
</dbReference>
<organism evidence="7 8">
    <name type="scientific">Amycolatopsis albidoflavus</name>
    <dbReference type="NCBI Taxonomy" id="102226"/>
    <lineage>
        <taxon>Bacteria</taxon>
        <taxon>Bacillati</taxon>
        <taxon>Actinomycetota</taxon>
        <taxon>Actinomycetes</taxon>
        <taxon>Pseudonocardiales</taxon>
        <taxon>Pseudonocardiaceae</taxon>
        <taxon>Amycolatopsis</taxon>
    </lineage>
</organism>
<protein>
    <submittedName>
        <fullName evidence="7">Glycosyltransferase</fullName>
    </submittedName>
</protein>
<feature type="domain" description="Erythromycin biosynthesis protein CIII-like C-terminal" evidence="5">
    <location>
        <begin position="245"/>
        <end position="373"/>
    </location>
</feature>
<dbReference type="Pfam" id="PF21036">
    <property type="entry name" value="EryCIII-like_N"/>
    <property type="match status" value="1"/>
</dbReference>
<dbReference type="SUPFAM" id="SSF53756">
    <property type="entry name" value="UDP-Glycosyltransferase/glycogen phosphorylase"/>
    <property type="match status" value="1"/>
</dbReference>
<evidence type="ECO:0000256" key="4">
    <source>
        <dbReference type="SAM" id="MobiDB-lite"/>
    </source>
</evidence>
<dbReference type="EMBL" id="JBHUKQ010000015">
    <property type="protein sequence ID" value="MFD2485258.1"/>
    <property type="molecule type" value="Genomic_DNA"/>
</dbReference>
<feature type="domain" description="Erythromycin biosynthesis protein CIII-like N-terminal" evidence="6">
    <location>
        <begin position="23"/>
        <end position="136"/>
    </location>
</feature>
<evidence type="ECO:0000259" key="6">
    <source>
        <dbReference type="Pfam" id="PF21036"/>
    </source>
</evidence>
<reference evidence="8" key="1">
    <citation type="journal article" date="2019" name="Int. J. Syst. Evol. Microbiol.">
        <title>The Global Catalogue of Microorganisms (GCM) 10K type strain sequencing project: providing services to taxonomists for standard genome sequencing and annotation.</title>
        <authorList>
            <consortium name="The Broad Institute Genomics Platform"/>
            <consortium name="The Broad Institute Genome Sequencing Center for Infectious Disease"/>
            <person name="Wu L."/>
            <person name="Ma J."/>
        </authorList>
    </citation>
    <scope>NUCLEOTIDE SEQUENCE [LARGE SCALE GENOMIC DNA]</scope>
    <source>
        <strain evidence="8">CGMCC 4.7638</strain>
    </source>
</reference>
<evidence type="ECO:0000313" key="8">
    <source>
        <dbReference type="Proteomes" id="UP001597542"/>
    </source>
</evidence>
<dbReference type="Proteomes" id="UP001597542">
    <property type="component" value="Unassembled WGS sequence"/>
</dbReference>
<dbReference type="InterPro" id="IPR002213">
    <property type="entry name" value="UDP_glucos_trans"/>
</dbReference>
<keyword evidence="2" id="KW-0328">Glycosyltransferase</keyword>
<keyword evidence="3" id="KW-0808">Transferase</keyword>